<reference evidence="1 2" key="1">
    <citation type="submission" date="2018-02" db="EMBL/GenBank/DDBJ databases">
        <title>Novel Leptospira species isolated from soil and water in Japan.</title>
        <authorList>
            <person name="Nakao R."/>
            <person name="Masuzawa T."/>
        </authorList>
    </citation>
    <scope>NUCLEOTIDE SEQUENCE [LARGE SCALE GENOMIC DNA]</scope>
    <source>
        <strain evidence="1 2">YH101</strain>
    </source>
</reference>
<gene>
    <name evidence="1" type="ORF">LPTSP4_35640</name>
</gene>
<dbReference type="AlphaFoldDB" id="A0A2P2E573"/>
<proteinExistence type="predicted"/>
<keyword evidence="2" id="KW-1185">Reference proteome</keyword>
<accession>A0A2P2E573</accession>
<dbReference type="EMBL" id="BFBB01000009">
    <property type="protein sequence ID" value="GBF52026.1"/>
    <property type="molecule type" value="Genomic_DNA"/>
</dbReference>
<sequence>MVKVVEVTFDETVLSTNVAVFTGVPEQSADLNTLTVYLPALLNAPVFADTATLPDRVSSKSK</sequence>
<evidence type="ECO:0000313" key="1">
    <source>
        <dbReference type="EMBL" id="GBF52026.1"/>
    </source>
</evidence>
<protein>
    <submittedName>
        <fullName evidence="1">Glycolate dehydrogenase, FAD-binding subunit GlcE</fullName>
    </submittedName>
</protein>
<dbReference type="Proteomes" id="UP000245133">
    <property type="component" value="Unassembled WGS sequence"/>
</dbReference>
<organism evidence="1 2">
    <name type="scientific">Leptospira ryugenii</name>
    <dbReference type="NCBI Taxonomy" id="1917863"/>
    <lineage>
        <taxon>Bacteria</taxon>
        <taxon>Pseudomonadati</taxon>
        <taxon>Spirochaetota</taxon>
        <taxon>Spirochaetia</taxon>
        <taxon>Leptospirales</taxon>
        <taxon>Leptospiraceae</taxon>
        <taxon>Leptospira</taxon>
    </lineage>
</organism>
<comment type="caution">
    <text evidence="1">The sequence shown here is derived from an EMBL/GenBank/DDBJ whole genome shotgun (WGS) entry which is preliminary data.</text>
</comment>
<evidence type="ECO:0000313" key="2">
    <source>
        <dbReference type="Proteomes" id="UP000245133"/>
    </source>
</evidence>
<name>A0A2P2E573_9LEPT</name>